<proteinExistence type="inferred from homology"/>
<dbReference type="InterPro" id="IPR011990">
    <property type="entry name" value="TPR-like_helical_dom_sf"/>
</dbReference>
<protein>
    <recommendedName>
        <fullName evidence="2">Tetratricopeptide repeat protein 38</fullName>
    </recommendedName>
</protein>
<dbReference type="Proteomes" id="UP000436522">
    <property type="component" value="Unassembled WGS sequence"/>
</dbReference>
<evidence type="ECO:0000256" key="4">
    <source>
        <dbReference type="ARBA" id="ARBA00022803"/>
    </source>
</evidence>
<keyword evidence="4" id="KW-0802">TPR repeat</keyword>
<dbReference type="Gene3D" id="1.25.40.10">
    <property type="entry name" value="Tetratricopeptide repeat domain"/>
    <property type="match status" value="1"/>
</dbReference>
<keyword evidence="6" id="KW-1185">Reference proteome</keyword>
<dbReference type="SUPFAM" id="SSF48452">
    <property type="entry name" value="TPR-like"/>
    <property type="match status" value="1"/>
</dbReference>
<dbReference type="OrthoDB" id="9815900at2"/>
<gene>
    <name evidence="5" type="ORF">So717_22350</name>
</gene>
<dbReference type="PANTHER" id="PTHR16263">
    <property type="entry name" value="TETRATRICOPEPTIDE REPEAT PROTEIN 38"/>
    <property type="match status" value="1"/>
</dbReference>
<evidence type="ECO:0000256" key="3">
    <source>
        <dbReference type="ARBA" id="ARBA00022737"/>
    </source>
</evidence>
<organism evidence="5 6">
    <name type="scientific">Roseobacter cerasinus</name>
    <dbReference type="NCBI Taxonomy" id="2602289"/>
    <lineage>
        <taxon>Bacteria</taxon>
        <taxon>Pseudomonadati</taxon>
        <taxon>Pseudomonadota</taxon>
        <taxon>Alphaproteobacteria</taxon>
        <taxon>Rhodobacterales</taxon>
        <taxon>Roseobacteraceae</taxon>
        <taxon>Roseobacter</taxon>
    </lineage>
</organism>
<dbReference type="CDD" id="cd05804">
    <property type="entry name" value="StaR_like"/>
    <property type="match status" value="1"/>
</dbReference>
<accession>A0A640VS26</accession>
<reference evidence="5 6" key="1">
    <citation type="submission" date="2019-12" db="EMBL/GenBank/DDBJ databases">
        <title>Roseobacter cerasinus sp. nov., isolated from seawater around aquaculture.</title>
        <authorList>
            <person name="Muramatsu S."/>
            <person name="Takabe Y."/>
            <person name="Mori K."/>
            <person name="Takaichi S."/>
            <person name="Hanada S."/>
        </authorList>
    </citation>
    <scope>NUCLEOTIDE SEQUENCE [LARGE SCALE GENOMIC DNA]</scope>
    <source>
        <strain evidence="5 6">AI77</strain>
    </source>
</reference>
<dbReference type="EMBL" id="BLIV01000004">
    <property type="protein sequence ID" value="GFE50482.1"/>
    <property type="molecule type" value="Genomic_DNA"/>
</dbReference>
<sequence>MMFDICNSPVSLTSQETLTEWNGMIRAFLAHGTATPTHLGEVLKQEPEFAMGHAARGLFSLMLGRAEMVETAKEAAQAAQRAKAQGSISFREDAWTRALDHWLAGRPTKAIAAMEGVLSRHPEDTLSAKVSHAIRFIMGDAKGMRRSIERVLGAHGPDHACRGFALGCHAFALEETGAYEAAEAAGREGLLYAPEDAWGLHAVTHVYDMTARADMGIQLIEENTSAWDHCNNFRYHVWWHKALLHMDRDETDVALGLYDAQIRADKTDDYRDISNATSLLVRLELEGMDVGPRWDELADIAQNRTDDGCVVFADLHYMLALTGADRPEAQAAMAARFARDAGKPGELQSRYADPGLAALAGLNAFAEGRYDAAFADLTAARPAMQSIGGSHAQRDVFERITIDAGLRAGRYEQTEAILADRLARRAGRADRFTITRTARIDDARRIPAQ</sequence>
<evidence type="ECO:0000313" key="6">
    <source>
        <dbReference type="Proteomes" id="UP000436522"/>
    </source>
</evidence>
<evidence type="ECO:0000256" key="2">
    <source>
        <dbReference type="ARBA" id="ARBA00019992"/>
    </source>
</evidence>
<evidence type="ECO:0000256" key="1">
    <source>
        <dbReference type="ARBA" id="ARBA00005857"/>
    </source>
</evidence>
<evidence type="ECO:0000313" key="5">
    <source>
        <dbReference type="EMBL" id="GFE50482.1"/>
    </source>
</evidence>
<dbReference type="PANTHER" id="PTHR16263:SF4">
    <property type="entry name" value="TETRATRICOPEPTIDE REPEAT PROTEIN 38"/>
    <property type="match status" value="1"/>
</dbReference>
<name>A0A640VS26_9RHOB</name>
<dbReference type="AlphaFoldDB" id="A0A640VS26"/>
<dbReference type="InterPro" id="IPR033891">
    <property type="entry name" value="TTC38"/>
</dbReference>
<comment type="similarity">
    <text evidence="1">Belongs to the TTC38 family.</text>
</comment>
<keyword evidence="3" id="KW-0677">Repeat</keyword>
<dbReference type="RefSeq" id="WP_159977308.1">
    <property type="nucleotide sequence ID" value="NZ_BLIV01000004.1"/>
</dbReference>
<comment type="caution">
    <text evidence="5">The sequence shown here is derived from an EMBL/GenBank/DDBJ whole genome shotgun (WGS) entry which is preliminary data.</text>
</comment>